<sequence length="53" mass="6163">MGLYKLEQKILDRKTGKLISSQIIENVDISDDEYYKVIVECFAKKIINDLKEA</sequence>
<proteinExistence type="predicted"/>
<keyword evidence="2" id="KW-1185">Reference proteome</keyword>
<gene>
    <name evidence="1" type="ORF">AB8U03_13430</name>
</gene>
<organism evidence="1 2">
    <name type="scientific">Clostridium moutaii</name>
    <dbReference type="NCBI Taxonomy" id="3240932"/>
    <lineage>
        <taxon>Bacteria</taxon>
        <taxon>Bacillati</taxon>
        <taxon>Bacillota</taxon>
        <taxon>Clostridia</taxon>
        <taxon>Eubacteriales</taxon>
        <taxon>Clostridiaceae</taxon>
        <taxon>Clostridium</taxon>
    </lineage>
</organism>
<comment type="caution">
    <text evidence="1">The sequence shown here is derived from an EMBL/GenBank/DDBJ whole genome shotgun (WGS) entry which is preliminary data.</text>
</comment>
<evidence type="ECO:0000313" key="2">
    <source>
        <dbReference type="Proteomes" id="UP001564657"/>
    </source>
</evidence>
<accession>A0ABV4BSG8</accession>
<reference evidence="1 2" key="1">
    <citation type="submission" date="2024-08" db="EMBL/GenBank/DDBJ databases">
        <title>Clostridium lapicellarii sp. nov., and Clostridium renhuaiense sp. nov., two species isolated from the mud in a fermentation cellar used for producing sauce-flavour Chinese liquors.</title>
        <authorList>
            <person name="Yang F."/>
            <person name="Wang H."/>
            <person name="Chen L.Q."/>
            <person name="Zhou N."/>
            <person name="Lu J.J."/>
            <person name="Pu X.X."/>
            <person name="Wan B."/>
            <person name="Wang L."/>
            <person name="Liu S.J."/>
        </authorList>
    </citation>
    <scope>NUCLEOTIDE SEQUENCE [LARGE SCALE GENOMIC DNA]</scope>
    <source>
        <strain evidence="1 2">MT-5</strain>
    </source>
</reference>
<protein>
    <submittedName>
        <fullName evidence="1">Uncharacterized protein</fullName>
    </submittedName>
</protein>
<dbReference type="EMBL" id="JBGEWD010000014">
    <property type="protein sequence ID" value="MEY8001177.1"/>
    <property type="molecule type" value="Genomic_DNA"/>
</dbReference>
<dbReference type="Proteomes" id="UP001564657">
    <property type="component" value="Unassembled WGS sequence"/>
</dbReference>
<evidence type="ECO:0000313" key="1">
    <source>
        <dbReference type="EMBL" id="MEY8001177.1"/>
    </source>
</evidence>
<name>A0ABV4BSG8_9CLOT</name>